<comment type="caution">
    <text evidence="2">The sequence shown here is derived from an EMBL/GenBank/DDBJ whole genome shotgun (WGS) entry which is preliminary data.</text>
</comment>
<feature type="region of interest" description="Disordered" evidence="1">
    <location>
        <begin position="236"/>
        <end position="332"/>
    </location>
</feature>
<evidence type="ECO:0000313" key="2">
    <source>
        <dbReference type="EMBL" id="GAV08422.1"/>
    </source>
</evidence>
<sequence>MSLGSAGYSVWGRMGPSGQVMGHKSLLSSEQQTDLSLLEAIYGCGESSFGHFGFELCDSAFSLAEVTRDGSAGEGKALSDLQLIIDGLDMSMEQDLTFTPSSSAAEIHFTGNSGGANNGKLGEYGSFKSPLEVYGVDGYKNSSSRMELDDVLEGCLWDGTFAEPFHSGYNTTVPSVTPSLEEDGAFLASLEKLRQMLESTVPTLASISESCSYAPGTSTVGQHRATSVDSFDDSPFFSLSPSPAPSNLPTCPPTSAIESPVPTPPPRKSARQRKASSKARIAKSPSTSSLESTASKRAGKKVTPKKRGQNVKAARNYRQKKKDQEQDQTKEHQLVIAERDRLLQQHNSLQQELRFALKMAQARLDRLA</sequence>
<proteinExistence type="predicted"/>
<feature type="compositionally biased region" description="Basic residues" evidence="1">
    <location>
        <begin position="297"/>
        <end position="321"/>
    </location>
</feature>
<evidence type="ECO:0000256" key="1">
    <source>
        <dbReference type="SAM" id="MobiDB-lite"/>
    </source>
</evidence>
<name>A0A1D1W4K9_RAMVA</name>
<feature type="compositionally biased region" description="Basic residues" evidence="1">
    <location>
        <begin position="268"/>
        <end position="281"/>
    </location>
</feature>
<evidence type="ECO:0000313" key="3">
    <source>
        <dbReference type="Proteomes" id="UP000186922"/>
    </source>
</evidence>
<feature type="compositionally biased region" description="Pro residues" evidence="1">
    <location>
        <begin position="242"/>
        <end position="252"/>
    </location>
</feature>
<gene>
    <name evidence="2" type="primary">RvY_18113-1</name>
    <name evidence="2" type="synonym">RvY_18113.1</name>
    <name evidence="2" type="ORF">RvY_18113</name>
</gene>
<reference evidence="2 3" key="1">
    <citation type="journal article" date="2016" name="Nat. Commun.">
        <title>Extremotolerant tardigrade genome and improved radiotolerance of human cultured cells by tardigrade-unique protein.</title>
        <authorList>
            <person name="Hashimoto T."/>
            <person name="Horikawa D.D."/>
            <person name="Saito Y."/>
            <person name="Kuwahara H."/>
            <person name="Kozuka-Hata H."/>
            <person name="Shin-I T."/>
            <person name="Minakuchi Y."/>
            <person name="Ohishi K."/>
            <person name="Motoyama A."/>
            <person name="Aizu T."/>
            <person name="Enomoto A."/>
            <person name="Kondo K."/>
            <person name="Tanaka S."/>
            <person name="Hara Y."/>
            <person name="Koshikawa S."/>
            <person name="Sagara H."/>
            <person name="Miura T."/>
            <person name="Yokobori S."/>
            <person name="Miyagawa K."/>
            <person name="Suzuki Y."/>
            <person name="Kubo T."/>
            <person name="Oyama M."/>
            <person name="Kohara Y."/>
            <person name="Fujiyama A."/>
            <person name="Arakawa K."/>
            <person name="Katayama T."/>
            <person name="Toyoda A."/>
            <person name="Kunieda T."/>
        </authorList>
    </citation>
    <scope>NUCLEOTIDE SEQUENCE [LARGE SCALE GENOMIC DNA]</scope>
    <source>
        <strain evidence="2 3">YOKOZUNA-1</strain>
    </source>
</reference>
<evidence type="ECO:0008006" key="4">
    <source>
        <dbReference type="Google" id="ProtNLM"/>
    </source>
</evidence>
<feature type="compositionally biased region" description="Low complexity" evidence="1">
    <location>
        <begin position="282"/>
        <end position="296"/>
    </location>
</feature>
<feature type="compositionally biased region" description="Basic and acidic residues" evidence="1">
    <location>
        <begin position="322"/>
        <end position="332"/>
    </location>
</feature>
<accession>A0A1D1W4K9</accession>
<dbReference type="Gene3D" id="1.20.5.170">
    <property type="match status" value="1"/>
</dbReference>
<dbReference type="Proteomes" id="UP000186922">
    <property type="component" value="Unassembled WGS sequence"/>
</dbReference>
<protein>
    <recommendedName>
        <fullName evidence="4">BZIP domain-containing protein</fullName>
    </recommendedName>
</protein>
<dbReference type="EMBL" id="BDGG01000017">
    <property type="protein sequence ID" value="GAV08422.1"/>
    <property type="molecule type" value="Genomic_DNA"/>
</dbReference>
<dbReference type="AlphaFoldDB" id="A0A1D1W4K9"/>
<organism evidence="2 3">
    <name type="scientific">Ramazzottius varieornatus</name>
    <name type="common">Water bear</name>
    <name type="synonym">Tardigrade</name>
    <dbReference type="NCBI Taxonomy" id="947166"/>
    <lineage>
        <taxon>Eukaryota</taxon>
        <taxon>Metazoa</taxon>
        <taxon>Ecdysozoa</taxon>
        <taxon>Tardigrada</taxon>
        <taxon>Eutardigrada</taxon>
        <taxon>Parachela</taxon>
        <taxon>Hypsibioidea</taxon>
        <taxon>Ramazzottiidae</taxon>
        <taxon>Ramazzottius</taxon>
    </lineage>
</organism>
<keyword evidence="3" id="KW-1185">Reference proteome</keyword>